<reference evidence="1" key="1">
    <citation type="journal article" date="2020" name="New Phytol.">
        <title>Comparative genomics reveals dynamic genome evolution in host specialist ectomycorrhizal fungi.</title>
        <authorList>
            <person name="Lofgren L.A."/>
            <person name="Nguyen N.H."/>
            <person name="Vilgalys R."/>
            <person name="Ruytinx J."/>
            <person name="Liao H.L."/>
            <person name="Branco S."/>
            <person name="Kuo A."/>
            <person name="LaButti K."/>
            <person name="Lipzen A."/>
            <person name="Andreopoulos W."/>
            <person name="Pangilinan J."/>
            <person name="Riley R."/>
            <person name="Hundley H."/>
            <person name="Na H."/>
            <person name="Barry K."/>
            <person name="Grigoriev I.V."/>
            <person name="Stajich J.E."/>
            <person name="Kennedy P.G."/>
        </authorList>
    </citation>
    <scope>NUCLEOTIDE SEQUENCE</scope>
    <source>
        <strain evidence="1">MN1</strain>
    </source>
</reference>
<dbReference type="EMBL" id="JABBWG010000070">
    <property type="protein sequence ID" value="KAG1803197.1"/>
    <property type="molecule type" value="Genomic_DNA"/>
</dbReference>
<keyword evidence="2" id="KW-1185">Reference proteome</keyword>
<evidence type="ECO:0000313" key="1">
    <source>
        <dbReference type="EMBL" id="KAG1803197.1"/>
    </source>
</evidence>
<organism evidence="1 2">
    <name type="scientific">Suillus subaureus</name>
    <dbReference type="NCBI Taxonomy" id="48587"/>
    <lineage>
        <taxon>Eukaryota</taxon>
        <taxon>Fungi</taxon>
        <taxon>Dikarya</taxon>
        <taxon>Basidiomycota</taxon>
        <taxon>Agaricomycotina</taxon>
        <taxon>Agaricomycetes</taxon>
        <taxon>Agaricomycetidae</taxon>
        <taxon>Boletales</taxon>
        <taxon>Suillineae</taxon>
        <taxon>Suillaceae</taxon>
        <taxon>Suillus</taxon>
    </lineage>
</organism>
<accession>A0A9P7DU57</accession>
<dbReference type="RefSeq" id="XP_041186480.1">
    <property type="nucleotide sequence ID" value="XM_041344532.1"/>
</dbReference>
<comment type="caution">
    <text evidence="1">The sequence shown here is derived from an EMBL/GenBank/DDBJ whole genome shotgun (WGS) entry which is preliminary data.</text>
</comment>
<protein>
    <submittedName>
        <fullName evidence="1">Uncharacterized protein</fullName>
    </submittedName>
</protein>
<dbReference type="SUPFAM" id="SSF81901">
    <property type="entry name" value="HCP-like"/>
    <property type="match status" value="1"/>
</dbReference>
<sequence>MSDLDEAIKLHGVALLLRSSGHSDRSPSLNNLAVSLGDRFQQHDIMSNLDEAIELYWAALLLHPSGHSDQSMSLDNLALSLRDRCWQRGVQSDLDEAFSLYLQLSQLAHAASRTGLSVAKSWAASADTLNHGFALLAYKTALKFLD</sequence>
<dbReference type="AlphaFoldDB" id="A0A9P7DU57"/>
<dbReference type="InterPro" id="IPR011990">
    <property type="entry name" value="TPR-like_helical_dom_sf"/>
</dbReference>
<dbReference type="Proteomes" id="UP000807769">
    <property type="component" value="Unassembled WGS sequence"/>
</dbReference>
<evidence type="ECO:0000313" key="2">
    <source>
        <dbReference type="Proteomes" id="UP000807769"/>
    </source>
</evidence>
<dbReference type="OrthoDB" id="3264935at2759"/>
<gene>
    <name evidence="1" type="ORF">BJ212DRAFT_992567</name>
</gene>
<name>A0A9P7DU57_9AGAM</name>
<dbReference type="GeneID" id="64638548"/>
<proteinExistence type="predicted"/>
<dbReference type="Gene3D" id="1.25.40.10">
    <property type="entry name" value="Tetratricopeptide repeat domain"/>
    <property type="match status" value="1"/>
</dbReference>